<proteinExistence type="predicted"/>
<dbReference type="EMBL" id="RKQL01000003">
    <property type="protein sequence ID" value="RPE67686.1"/>
    <property type="molecule type" value="Genomic_DNA"/>
</dbReference>
<evidence type="ECO:0000313" key="3">
    <source>
        <dbReference type="Proteomes" id="UP000272193"/>
    </source>
</evidence>
<name>A0A3N4UAA5_9BURK</name>
<dbReference type="Proteomes" id="UP000272193">
    <property type="component" value="Unassembled WGS sequence"/>
</dbReference>
<dbReference type="AlphaFoldDB" id="A0A3N4UAA5"/>
<sequence>MPALTPQNTPEGVANARRSPSYGCALRLLGRVLGRPFGHAQFPLSL</sequence>
<accession>A0A3N4UAA5</accession>
<evidence type="ECO:0000313" key="2">
    <source>
        <dbReference type="EMBL" id="RPE67686.1"/>
    </source>
</evidence>
<protein>
    <submittedName>
        <fullName evidence="2">Uncharacterized protein</fullName>
    </submittedName>
</protein>
<evidence type="ECO:0000313" key="1">
    <source>
        <dbReference type="EMBL" id="RPE67555.1"/>
    </source>
</evidence>
<comment type="caution">
    <text evidence="2">The sequence shown here is derived from an EMBL/GenBank/DDBJ whole genome shotgun (WGS) entry which is preliminary data.</text>
</comment>
<dbReference type="EMBL" id="RKQL01000003">
    <property type="protein sequence ID" value="RPE67555.1"/>
    <property type="molecule type" value="Genomic_DNA"/>
</dbReference>
<organism evidence="2 3">
    <name type="scientific">Tibeticola sediminis</name>
    <dbReference type="NCBI Taxonomy" id="1917811"/>
    <lineage>
        <taxon>Bacteria</taxon>
        <taxon>Pseudomonadati</taxon>
        <taxon>Pseudomonadota</taxon>
        <taxon>Betaproteobacteria</taxon>
        <taxon>Burkholderiales</taxon>
        <taxon>Comamonadaceae</taxon>
        <taxon>Tibeticola</taxon>
    </lineage>
</organism>
<keyword evidence="3" id="KW-1185">Reference proteome</keyword>
<gene>
    <name evidence="1" type="ORF">EDC62_1434</name>
    <name evidence="2" type="ORF">EDC62_1569</name>
</gene>
<reference evidence="2 3" key="1">
    <citation type="submission" date="2018-11" db="EMBL/GenBank/DDBJ databases">
        <title>Genomic Encyclopedia of Type Strains, Phase IV (KMG-IV): sequencing the most valuable type-strain genomes for metagenomic binning, comparative biology and taxonomic classification.</title>
        <authorList>
            <person name="Goeker M."/>
        </authorList>
    </citation>
    <scope>NUCLEOTIDE SEQUENCE [LARGE SCALE GENOMIC DNA]</scope>
    <source>
        <strain evidence="2 3">DSM 101684</strain>
    </source>
</reference>